<organism evidence="1 2">
    <name type="scientific">Sinosporangium album</name>
    <dbReference type="NCBI Taxonomy" id="504805"/>
    <lineage>
        <taxon>Bacteria</taxon>
        <taxon>Bacillati</taxon>
        <taxon>Actinomycetota</taxon>
        <taxon>Actinomycetes</taxon>
        <taxon>Streptosporangiales</taxon>
        <taxon>Streptosporangiaceae</taxon>
        <taxon>Sinosporangium</taxon>
    </lineage>
</organism>
<dbReference type="EMBL" id="FNCN01000049">
    <property type="protein sequence ID" value="SDI40561.1"/>
    <property type="molecule type" value="Genomic_DNA"/>
</dbReference>
<accession>A0A1G8KAW6</accession>
<name>A0A1G8KAW6_9ACTN</name>
<keyword evidence="2" id="KW-1185">Reference proteome</keyword>
<evidence type="ECO:0000313" key="2">
    <source>
        <dbReference type="Proteomes" id="UP000198923"/>
    </source>
</evidence>
<protein>
    <submittedName>
        <fullName evidence="1">Uncharacterized protein</fullName>
    </submittedName>
</protein>
<reference evidence="1 2" key="1">
    <citation type="submission" date="2016-10" db="EMBL/GenBank/DDBJ databases">
        <authorList>
            <person name="de Groot N.N."/>
        </authorList>
    </citation>
    <scope>NUCLEOTIDE SEQUENCE [LARGE SCALE GENOMIC DNA]</scope>
    <source>
        <strain evidence="1 2">CPCC 201354</strain>
    </source>
</reference>
<dbReference type="RefSeq" id="WP_093175598.1">
    <property type="nucleotide sequence ID" value="NZ_FNCN01000049.1"/>
</dbReference>
<dbReference type="AlphaFoldDB" id="A0A1G8KAW6"/>
<proteinExistence type="predicted"/>
<dbReference type="STRING" id="504805.SAMN05421505_14911"/>
<dbReference type="OrthoDB" id="3483772at2"/>
<evidence type="ECO:0000313" key="1">
    <source>
        <dbReference type="EMBL" id="SDI40561.1"/>
    </source>
</evidence>
<gene>
    <name evidence="1" type="ORF">SAMN05421505_14911</name>
</gene>
<dbReference type="Proteomes" id="UP000198923">
    <property type="component" value="Unassembled WGS sequence"/>
</dbReference>
<sequence length="100" mass="10872">MTESAHTVARAVPELLDLATAVRSDWPYDEVQAVILAAHSAGLTWPQVLVGMARLLVDPAARPQELVPNHRDQRARRAGTAPTAEYLAARKAIARDGDHE</sequence>